<evidence type="ECO:0000256" key="2">
    <source>
        <dbReference type="ARBA" id="ARBA00022448"/>
    </source>
</evidence>
<dbReference type="Gene3D" id="1.10.520.20">
    <property type="entry name" value="N-terminal domain of the delta subunit of the F1F0-ATP synthase"/>
    <property type="match status" value="1"/>
</dbReference>
<dbReference type="GO" id="GO:0045259">
    <property type="term" value="C:proton-transporting ATP synthase complex"/>
    <property type="evidence" value="ECO:0007669"/>
    <property type="project" value="UniProtKB-KW"/>
</dbReference>
<dbReference type="GO" id="GO:0005886">
    <property type="term" value="C:plasma membrane"/>
    <property type="evidence" value="ECO:0007669"/>
    <property type="project" value="UniProtKB-SubCell"/>
</dbReference>
<dbReference type="InterPro" id="IPR026015">
    <property type="entry name" value="ATP_synth_OSCP/delta_N_sf"/>
</dbReference>
<evidence type="ECO:0000256" key="1">
    <source>
        <dbReference type="ARBA" id="ARBA00004370"/>
    </source>
</evidence>
<dbReference type="GO" id="GO:0046933">
    <property type="term" value="F:proton-transporting ATP synthase activity, rotational mechanism"/>
    <property type="evidence" value="ECO:0007669"/>
    <property type="project" value="UniProtKB-UniRule"/>
</dbReference>
<evidence type="ECO:0000313" key="8">
    <source>
        <dbReference type="EMBL" id="HIY73818.1"/>
    </source>
</evidence>
<evidence type="ECO:0000256" key="3">
    <source>
        <dbReference type="ARBA" id="ARBA00022781"/>
    </source>
</evidence>
<dbReference type="SUPFAM" id="SSF47928">
    <property type="entry name" value="N-terminal domain of the delta subunit of the F1F0-ATP synthase"/>
    <property type="match status" value="1"/>
</dbReference>
<reference evidence="8" key="1">
    <citation type="journal article" date="2021" name="PeerJ">
        <title>Extensive microbial diversity within the chicken gut microbiome revealed by metagenomics and culture.</title>
        <authorList>
            <person name="Gilroy R."/>
            <person name="Ravi A."/>
            <person name="Getino M."/>
            <person name="Pursley I."/>
            <person name="Horton D.L."/>
            <person name="Alikhan N.F."/>
            <person name="Baker D."/>
            <person name="Gharbi K."/>
            <person name="Hall N."/>
            <person name="Watson M."/>
            <person name="Adriaenssens E.M."/>
            <person name="Foster-Nyarko E."/>
            <person name="Jarju S."/>
            <person name="Secka A."/>
            <person name="Antonio M."/>
            <person name="Oren A."/>
            <person name="Chaudhuri R.R."/>
            <person name="La Ragione R."/>
            <person name="Hildebrand F."/>
            <person name="Pallen M.J."/>
        </authorList>
    </citation>
    <scope>NUCLEOTIDE SEQUENCE</scope>
    <source>
        <strain evidence="8">CHK33-7979</strain>
    </source>
</reference>
<dbReference type="Pfam" id="PF00213">
    <property type="entry name" value="OSCP"/>
    <property type="match status" value="1"/>
</dbReference>
<comment type="caution">
    <text evidence="8">The sequence shown here is derived from an EMBL/GenBank/DDBJ whole genome shotgun (WGS) entry which is preliminary data.</text>
</comment>
<protein>
    <recommendedName>
        <fullName evidence="7">ATP synthase subunit delta</fullName>
    </recommendedName>
    <alternativeName>
        <fullName evidence="7">ATP synthase F(1) sector subunit delta</fullName>
    </alternativeName>
    <alternativeName>
        <fullName evidence="7">F-type ATPase subunit delta</fullName>
        <shortName evidence="7">F-ATPase subunit delta</shortName>
    </alternativeName>
</protein>
<sequence length="174" mass="18879">MGELADRYAQAFLEAGGDGAELARCARQLEKEPVLWEALCSPAVTPEEKGRVLARLPEVAPPGPAGRLLTLMAEKERLPLLPQVVQSARRLALEWEGGALGTVTCARPLTEDQLGRLKETLCRLHRLKKVELEVRVDPALLGGLRLELQGVTYDKSVRGGLDALARTLGEGRAL</sequence>
<comment type="subcellular location">
    <subcellularLocation>
        <location evidence="7">Cell membrane</location>
        <topology evidence="7">Peripheral membrane protein</topology>
    </subcellularLocation>
    <subcellularLocation>
        <location evidence="1">Membrane</location>
    </subcellularLocation>
</comment>
<dbReference type="InterPro" id="IPR000711">
    <property type="entry name" value="ATPase_OSCP/dsu"/>
</dbReference>
<accession>A0A9D1Z4H9</accession>
<keyword evidence="5 7" id="KW-0472">Membrane</keyword>
<dbReference type="EMBL" id="DXCX01000078">
    <property type="protein sequence ID" value="HIY73818.1"/>
    <property type="molecule type" value="Genomic_DNA"/>
</dbReference>
<evidence type="ECO:0000256" key="5">
    <source>
        <dbReference type="ARBA" id="ARBA00023136"/>
    </source>
</evidence>
<dbReference type="NCBIfam" id="TIGR01145">
    <property type="entry name" value="ATP_synt_delta"/>
    <property type="match status" value="1"/>
</dbReference>
<dbReference type="PRINTS" id="PR00125">
    <property type="entry name" value="ATPASEDELTA"/>
</dbReference>
<keyword evidence="3 7" id="KW-0375">Hydrogen ion transport</keyword>
<keyword evidence="7" id="KW-1003">Cell membrane</keyword>
<dbReference type="Proteomes" id="UP000886824">
    <property type="component" value="Unassembled WGS sequence"/>
</dbReference>
<comment type="similarity">
    <text evidence="7">Belongs to the ATPase delta chain family.</text>
</comment>
<comment type="function">
    <text evidence="7">F(1)F(0) ATP synthase produces ATP from ADP in the presence of a proton or sodium gradient. F-type ATPases consist of two structural domains, F(1) containing the extramembraneous catalytic core and F(0) containing the membrane proton channel, linked together by a central stalk and a peripheral stalk. During catalysis, ATP synthesis in the catalytic domain of F(1) is coupled via a rotary mechanism of the central stalk subunits to proton translocation.</text>
</comment>
<evidence type="ECO:0000313" key="9">
    <source>
        <dbReference type="Proteomes" id="UP000886824"/>
    </source>
</evidence>
<proteinExistence type="inferred from homology"/>
<reference evidence="8" key="2">
    <citation type="submission" date="2021-04" db="EMBL/GenBank/DDBJ databases">
        <authorList>
            <person name="Gilroy R."/>
        </authorList>
    </citation>
    <scope>NUCLEOTIDE SEQUENCE</scope>
    <source>
        <strain evidence="8">CHK33-7979</strain>
    </source>
</reference>
<gene>
    <name evidence="7 8" type="primary">atpH</name>
    <name evidence="8" type="ORF">H9826_07580</name>
</gene>
<keyword evidence="6 7" id="KW-0066">ATP synthesis</keyword>
<keyword evidence="4 7" id="KW-0406">Ion transport</keyword>
<name>A0A9D1Z4H9_9FIRM</name>
<dbReference type="PANTHER" id="PTHR11910">
    <property type="entry name" value="ATP SYNTHASE DELTA CHAIN"/>
    <property type="match status" value="1"/>
</dbReference>
<evidence type="ECO:0000256" key="6">
    <source>
        <dbReference type="ARBA" id="ARBA00023310"/>
    </source>
</evidence>
<dbReference type="AlphaFoldDB" id="A0A9D1Z4H9"/>
<organism evidence="8 9">
    <name type="scientific">Candidatus Intestinimonas merdavium</name>
    <dbReference type="NCBI Taxonomy" id="2838622"/>
    <lineage>
        <taxon>Bacteria</taxon>
        <taxon>Bacillati</taxon>
        <taxon>Bacillota</taxon>
        <taxon>Clostridia</taxon>
        <taxon>Eubacteriales</taxon>
        <taxon>Intestinimonas</taxon>
    </lineage>
</organism>
<evidence type="ECO:0000256" key="4">
    <source>
        <dbReference type="ARBA" id="ARBA00023065"/>
    </source>
</evidence>
<keyword evidence="2 7" id="KW-0813">Transport</keyword>
<evidence type="ECO:0000256" key="7">
    <source>
        <dbReference type="HAMAP-Rule" id="MF_01416"/>
    </source>
</evidence>
<comment type="function">
    <text evidence="7">This protein is part of the stalk that links CF(0) to CF(1). It either transmits conformational changes from CF(0) to CF(1) or is implicated in proton conduction.</text>
</comment>
<dbReference type="HAMAP" id="MF_01416">
    <property type="entry name" value="ATP_synth_delta_bact"/>
    <property type="match status" value="1"/>
</dbReference>
<keyword evidence="7" id="KW-0139">CF(1)</keyword>